<dbReference type="EMBL" id="FN647682">
    <property type="protein sequence ID" value="CBN76751.1"/>
    <property type="molecule type" value="Genomic_DNA"/>
</dbReference>
<dbReference type="InParanoid" id="D8LBP2"/>
<feature type="compositionally biased region" description="Low complexity" evidence="1">
    <location>
        <begin position="186"/>
        <end position="196"/>
    </location>
</feature>
<feature type="region of interest" description="Disordered" evidence="1">
    <location>
        <begin position="355"/>
        <end position="378"/>
    </location>
</feature>
<feature type="region of interest" description="Disordered" evidence="1">
    <location>
        <begin position="186"/>
        <end position="220"/>
    </location>
</feature>
<feature type="compositionally biased region" description="Basic residues" evidence="1">
    <location>
        <begin position="517"/>
        <end position="529"/>
    </location>
</feature>
<feature type="region of interest" description="Disordered" evidence="1">
    <location>
        <begin position="142"/>
        <end position="174"/>
    </location>
</feature>
<organism evidence="2 3">
    <name type="scientific">Ectocarpus siliculosus</name>
    <name type="common">Brown alga</name>
    <name type="synonym">Conferva siliculosa</name>
    <dbReference type="NCBI Taxonomy" id="2880"/>
    <lineage>
        <taxon>Eukaryota</taxon>
        <taxon>Sar</taxon>
        <taxon>Stramenopiles</taxon>
        <taxon>Ochrophyta</taxon>
        <taxon>PX clade</taxon>
        <taxon>Phaeophyceae</taxon>
        <taxon>Ectocarpales</taxon>
        <taxon>Ectocarpaceae</taxon>
        <taxon>Ectocarpus</taxon>
    </lineage>
</organism>
<proteinExistence type="predicted"/>
<dbReference type="AlphaFoldDB" id="D8LBP2"/>
<feature type="region of interest" description="Disordered" evidence="1">
    <location>
        <begin position="410"/>
        <end position="559"/>
    </location>
</feature>
<evidence type="ECO:0000256" key="1">
    <source>
        <dbReference type="SAM" id="MobiDB-lite"/>
    </source>
</evidence>
<feature type="region of interest" description="Disordered" evidence="1">
    <location>
        <begin position="80"/>
        <end position="110"/>
    </location>
</feature>
<evidence type="ECO:0000313" key="3">
    <source>
        <dbReference type="Proteomes" id="UP000002630"/>
    </source>
</evidence>
<feature type="compositionally biased region" description="Polar residues" evidence="1">
    <location>
        <begin position="448"/>
        <end position="460"/>
    </location>
</feature>
<accession>D8LBP2</accession>
<gene>
    <name evidence="2" type="ORF">Esi_0000_0565</name>
</gene>
<feature type="compositionally biased region" description="Basic and acidic residues" evidence="1">
    <location>
        <begin position="199"/>
        <end position="220"/>
    </location>
</feature>
<reference evidence="2 3" key="1">
    <citation type="journal article" date="2010" name="Nature">
        <title>The Ectocarpus genome and the independent evolution of multicellularity in brown algae.</title>
        <authorList>
            <person name="Cock J.M."/>
            <person name="Sterck L."/>
            <person name="Rouze P."/>
            <person name="Scornet D."/>
            <person name="Allen A.E."/>
            <person name="Amoutzias G."/>
            <person name="Anthouard V."/>
            <person name="Artiguenave F."/>
            <person name="Aury J.M."/>
            <person name="Badger J.H."/>
            <person name="Beszteri B."/>
            <person name="Billiau K."/>
            <person name="Bonnet E."/>
            <person name="Bothwell J.H."/>
            <person name="Bowler C."/>
            <person name="Boyen C."/>
            <person name="Brownlee C."/>
            <person name="Carrano C.J."/>
            <person name="Charrier B."/>
            <person name="Cho G.Y."/>
            <person name="Coelho S.M."/>
            <person name="Collen J."/>
            <person name="Corre E."/>
            <person name="Da Silva C."/>
            <person name="Delage L."/>
            <person name="Delaroque N."/>
            <person name="Dittami S.M."/>
            <person name="Doulbeau S."/>
            <person name="Elias M."/>
            <person name="Farnham G."/>
            <person name="Gachon C.M."/>
            <person name="Gschloessl B."/>
            <person name="Heesch S."/>
            <person name="Jabbari K."/>
            <person name="Jubin C."/>
            <person name="Kawai H."/>
            <person name="Kimura K."/>
            <person name="Kloareg B."/>
            <person name="Kupper F.C."/>
            <person name="Lang D."/>
            <person name="Le Bail A."/>
            <person name="Leblanc C."/>
            <person name="Lerouge P."/>
            <person name="Lohr M."/>
            <person name="Lopez P.J."/>
            <person name="Martens C."/>
            <person name="Maumus F."/>
            <person name="Michel G."/>
            <person name="Miranda-Saavedra D."/>
            <person name="Morales J."/>
            <person name="Moreau H."/>
            <person name="Motomura T."/>
            <person name="Nagasato C."/>
            <person name="Napoli C.A."/>
            <person name="Nelson D.R."/>
            <person name="Nyvall-Collen P."/>
            <person name="Peters A.F."/>
            <person name="Pommier C."/>
            <person name="Potin P."/>
            <person name="Poulain J."/>
            <person name="Quesneville H."/>
            <person name="Read B."/>
            <person name="Rensing S.A."/>
            <person name="Ritter A."/>
            <person name="Rousvoal S."/>
            <person name="Samanta M."/>
            <person name="Samson G."/>
            <person name="Schroeder D.C."/>
            <person name="Segurens B."/>
            <person name="Strittmatter M."/>
            <person name="Tonon T."/>
            <person name="Tregear J.W."/>
            <person name="Valentin K."/>
            <person name="von Dassow P."/>
            <person name="Yamagishi T."/>
            <person name="Van de Peer Y."/>
            <person name="Wincker P."/>
        </authorList>
    </citation>
    <scope>NUCLEOTIDE SEQUENCE [LARGE SCALE GENOMIC DNA]</scope>
    <source>
        <strain evidence="3">Ec32 / CCAP1310/4</strain>
    </source>
</reference>
<sequence length="559" mass="60313">MECMLYLRKKARKKKVMTATTHVKDSATGQTGRVAALGESGKEEAPCAAALAPSKVECSFTPVPPPQSATMAPAPFGSVGETPKPAVTMSAGDRAPPSRTTGPPSPFSAGMERELDVFVMSRPKDKSGMSSAVVLEAQRRARRRALSMQKRKTAEEERKAGALESAKKPPTVADIERLKASRRAALARAASQIQKAKSQKQEAEARSEGERQTREAEAARKAHALRSAAAARGSIVAAEKKQRERQLGLVRQAEAEAKRERVAAVLAYDEAQADERERRVRNETYARIRREERRRELALQRQEDERVEMMRMYEAGERYKGTSPVATVLPAPVPAVHSARSFFSITDSASIAETVVGDNGPGVASSASRRRKTWRRVDPDHIEEVQDALEGACSNSGGAQDVRKAELDALKSTHHQPQANQQGSTPAQHTTTTTSPSGGALLEPHLASSPTNARRASGSSCAPPLPDDDSGEMVTVSRRLRKPPLLSPTRPSFSSRYARSASASATTGVAASAYGSRNRKQGALGRRRISTTPVWKRPAVPLSKPYVPVPQKDTGGRIS</sequence>
<feature type="compositionally biased region" description="Basic residues" evidence="1">
    <location>
        <begin position="142"/>
        <end position="151"/>
    </location>
</feature>
<evidence type="ECO:0000313" key="2">
    <source>
        <dbReference type="EMBL" id="CBN76751.1"/>
    </source>
</evidence>
<feature type="compositionally biased region" description="Basic and acidic residues" evidence="1">
    <location>
        <begin position="152"/>
        <end position="167"/>
    </location>
</feature>
<keyword evidence="3" id="KW-1185">Reference proteome</keyword>
<name>D8LBP2_ECTSI</name>
<dbReference type="EMBL" id="FN649726">
    <property type="protein sequence ID" value="CBN76751.1"/>
    <property type="molecule type" value="Genomic_DNA"/>
</dbReference>
<dbReference type="Proteomes" id="UP000002630">
    <property type="component" value="Linkage Group LG01"/>
</dbReference>
<feature type="compositionally biased region" description="Low complexity" evidence="1">
    <location>
        <begin position="494"/>
        <end position="516"/>
    </location>
</feature>
<feature type="compositionally biased region" description="Low complexity" evidence="1">
    <location>
        <begin position="422"/>
        <end position="440"/>
    </location>
</feature>
<protein>
    <submittedName>
        <fullName evidence="2">Uncharacterized protein</fullName>
    </submittedName>
</protein>